<name>A0ABN3K260_9ACTN</name>
<dbReference type="Proteomes" id="UP001501231">
    <property type="component" value="Unassembled WGS sequence"/>
</dbReference>
<evidence type="ECO:0000313" key="1">
    <source>
        <dbReference type="EMBL" id="GAA2447315.1"/>
    </source>
</evidence>
<protein>
    <submittedName>
        <fullName evidence="1">Uncharacterized protein</fullName>
    </submittedName>
</protein>
<comment type="caution">
    <text evidence="1">The sequence shown here is derived from an EMBL/GenBank/DDBJ whole genome shotgun (WGS) entry which is preliminary data.</text>
</comment>
<keyword evidence="2" id="KW-1185">Reference proteome</keyword>
<gene>
    <name evidence="1" type="ORF">GCM10010191_75690</name>
</gene>
<reference evidence="1 2" key="1">
    <citation type="journal article" date="2019" name="Int. J. Syst. Evol. Microbiol.">
        <title>The Global Catalogue of Microorganisms (GCM) 10K type strain sequencing project: providing services to taxonomists for standard genome sequencing and annotation.</title>
        <authorList>
            <consortium name="The Broad Institute Genomics Platform"/>
            <consortium name="The Broad Institute Genome Sequencing Center for Infectious Disease"/>
            <person name="Wu L."/>
            <person name="Ma J."/>
        </authorList>
    </citation>
    <scope>NUCLEOTIDE SEQUENCE [LARGE SCALE GENOMIC DNA]</scope>
    <source>
        <strain evidence="1 2">JCM 3325</strain>
    </source>
</reference>
<dbReference type="EMBL" id="BAAARW010000032">
    <property type="protein sequence ID" value="GAA2447315.1"/>
    <property type="molecule type" value="Genomic_DNA"/>
</dbReference>
<organism evidence="1 2">
    <name type="scientific">Actinomadura vinacea</name>
    <dbReference type="NCBI Taxonomy" id="115336"/>
    <lineage>
        <taxon>Bacteria</taxon>
        <taxon>Bacillati</taxon>
        <taxon>Actinomycetota</taxon>
        <taxon>Actinomycetes</taxon>
        <taxon>Streptosporangiales</taxon>
        <taxon>Thermomonosporaceae</taxon>
        <taxon>Actinomadura</taxon>
    </lineage>
</organism>
<accession>A0ABN3K260</accession>
<sequence>MLFAPGGAREGYFEGLADLADLADAERAAFFVRHDSFFR</sequence>
<proteinExistence type="predicted"/>
<evidence type="ECO:0000313" key="2">
    <source>
        <dbReference type="Proteomes" id="UP001501231"/>
    </source>
</evidence>